<accession>A0ABV7UAH0</accession>
<evidence type="ECO:0000313" key="2">
    <source>
        <dbReference type="Proteomes" id="UP001595539"/>
    </source>
</evidence>
<dbReference type="Proteomes" id="UP001595539">
    <property type="component" value="Unassembled WGS sequence"/>
</dbReference>
<reference evidence="2" key="1">
    <citation type="journal article" date="2019" name="Int. J. Syst. Evol. Microbiol.">
        <title>The Global Catalogue of Microorganisms (GCM) 10K type strain sequencing project: providing services to taxonomists for standard genome sequencing and annotation.</title>
        <authorList>
            <consortium name="The Broad Institute Genomics Platform"/>
            <consortium name="The Broad Institute Genome Sequencing Center for Infectious Disease"/>
            <person name="Wu L."/>
            <person name="Ma J."/>
        </authorList>
    </citation>
    <scope>NUCLEOTIDE SEQUENCE [LARGE SCALE GENOMIC DNA]</scope>
    <source>
        <strain evidence="2">KCTC 42473</strain>
    </source>
</reference>
<evidence type="ECO:0008006" key="3">
    <source>
        <dbReference type="Google" id="ProtNLM"/>
    </source>
</evidence>
<dbReference type="Gene3D" id="3.30.40.220">
    <property type="match status" value="1"/>
</dbReference>
<proteinExistence type="predicted"/>
<organism evidence="1 2">
    <name type="scientific">Paracoccus angustae</name>
    <dbReference type="NCBI Taxonomy" id="1671480"/>
    <lineage>
        <taxon>Bacteria</taxon>
        <taxon>Pseudomonadati</taxon>
        <taxon>Pseudomonadota</taxon>
        <taxon>Alphaproteobacteria</taxon>
        <taxon>Rhodobacterales</taxon>
        <taxon>Paracoccaceae</taxon>
        <taxon>Paracoccus</taxon>
    </lineage>
</organism>
<dbReference type="RefSeq" id="WP_377764574.1">
    <property type="nucleotide sequence ID" value="NZ_JBHRXY010000076.1"/>
</dbReference>
<dbReference type="EMBL" id="JBHRXY010000076">
    <property type="protein sequence ID" value="MFC3632128.1"/>
    <property type="molecule type" value="Genomic_DNA"/>
</dbReference>
<gene>
    <name evidence="1" type="ORF">ACFOM8_22255</name>
</gene>
<keyword evidence="2" id="KW-1185">Reference proteome</keyword>
<evidence type="ECO:0000313" key="1">
    <source>
        <dbReference type="EMBL" id="MFC3632128.1"/>
    </source>
</evidence>
<name>A0ABV7UAH0_9RHOB</name>
<protein>
    <recommendedName>
        <fullName evidence="3">HNH endonuclease</fullName>
    </recommendedName>
</protein>
<comment type="caution">
    <text evidence="1">The sequence shown here is derived from an EMBL/GenBank/DDBJ whole genome shotgun (WGS) entry which is preliminary data.</text>
</comment>
<sequence length="339" mass="38736">MARFLYEEAEGDGGCRHHFDIADKQGKLAKLKTGHFDVDRALSLPGIRQIVAKREEVLGRFGRLFRNPVHLTKEDYLDFLSFQHNHHWTGLERVGRTVTDDMENLRGALAILVDETRPLAERFDATLTSVSGLGVATITSILLVAYPDRYGVWNGTSEHEMRERALWPDFPVRITQGQKYEQINAILVEVAEESHVDLWTLDALWWADKIDRKNAGYHVSKWGIAIWEMATQAEQTAKYANGQLVERTLKNKDIRISKEALIRYLEVLLGETGYCCAITQIPLQPDGNDNQLRPSLDRIDSNGHYEIGNLQVVARFVNKWKQDTPDAEFRRLLALVRGE</sequence>